<reference evidence="3 4" key="1">
    <citation type="submission" date="2023-02" db="EMBL/GenBank/DDBJ databases">
        <title>Dictyobacter halimunensis sp. nov., a new member of the class Ktedonobacteria from forest soil in a geothermal area.</title>
        <authorList>
            <person name="Rachmania M.K."/>
            <person name="Ningsih F."/>
            <person name="Sakai Y."/>
            <person name="Yabe S."/>
            <person name="Yokota A."/>
            <person name="Sjamsuridzal W."/>
        </authorList>
    </citation>
    <scope>NUCLEOTIDE SEQUENCE [LARGE SCALE GENOMIC DNA]</scope>
    <source>
        <strain evidence="3 4">S3.2.2.5</strain>
    </source>
</reference>
<dbReference type="InterPro" id="IPR000120">
    <property type="entry name" value="Amidase"/>
</dbReference>
<evidence type="ECO:0000313" key="4">
    <source>
        <dbReference type="Proteomes" id="UP001344906"/>
    </source>
</evidence>
<dbReference type="SUPFAM" id="SSF75304">
    <property type="entry name" value="Amidase signature (AS) enzymes"/>
    <property type="match status" value="1"/>
</dbReference>
<evidence type="ECO:0000259" key="2">
    <source>
        <dbReference type="Pfam" id="PF01425"/>
    </source>
</evidence>
<protein>
    <submittedName>
        <fullName evidence="3">Glutamyl-tRNA amidotransferase subunit A</fullName>
    </submittedName>
</protein>
<feature type="region of interest" description="Disordered" evidence="1">
    <location>
        <begin position="131"/>
        <end position="154"/>
    </location>
</feature>
<dbReference type="RefSeq" id="WP_338249857.1">
    <property type="nucleotide sequence ID" value="NZ_BSRI01000001.1"/>
</dbReference>
<gene>
    <name evidence="3" type="ORF">KDH_23250</name>
</gene>
<dbReference type="Proteomes" id="UP001344906">
    <property type="component" value="Unassembled WGS sequence"/>
</dbReference>
<name>A0ABQ6FSP7_9CHLR</name>
<comment type="caution">
    <text evidence="3">The sequence shown here is derived from an EMBL/GenBank/DDBJ whole genome shotgun (WGS) entry which is preliminary data.</text>
</comment>
<dbReference type="Pfam" id="PF01425">
    <property type="entry name" value="Amidase"/>
    <property type="match status" value="1"/>
</dbReference>
<keyword evidence="4" id="KW-1185">Reference proteome</keyword>
<dbReference type="InterPro" id="IPR023631">
    <property type="entry name" value="Amidase_dom"/>
</dbReference>
<sequence>MISALTIPLPLASTAAELRSGQRDLLSYINDTCDRIDELEPHIQALLPESERRARLLAEATSLQQRFPDPEQRPPLYGVLLGVKDIFRADGFPTQAGSQLPAELFAGPEASCVSKLRDSGALVLGKTVSTEFASDEPGPTRNPHHLAHTPGGSSSGSAAAVASGFCSLALGTQTMGSVIRPAAFCGVVGFKPTYGRIATDGLIFYSPSVDTIGLFTQDVAGMATVAPLLCADWQPVSAPTRSPVLAVPEGPYLSQTEPEALANFWRQVSQLEKGGYTVRRVPAFGTIESIKEQSRHLTSAEMALGHAHWFATYASLYRPRTVEKIRGGQQISLEQLTRARAGREALRNELEGLLQQANADLWICPAAIGPAPEGLTSTGATVMNLPWSYAGLPALSLPAGRAANSLPLGLQLVAPTMADEQLLAWASLMAETLKPA</sequence>
<dbReference type="Gene3D" id="3.90.1300.10">
    <property type="entry name" value="Amidase signature (AS) domain"/>
    <property type="match status" value="1"/>
</dbReference>
<evidence type="ECO:0000313" key="3">
    <source>
        <dbReference type="EMBL" id="GLV55481.1"/>
    </source>
</evidence>
<feature type="domain" description="Amidase" evidence="2">
    <location>
        <begin position="29"/>
        <end position="423"/>
    </location>
</feature>
<dbReference type="InterPro" id="IPR036928">
    <property type="entry name" value="AS_sf"/>
</dbReference>
<accession>A0ABQ6FSP7</accession>
<evidence type="ECO:0000256" key="1">
    <source>
        <dbReference type="SAM" id="MobiDB-lite"/>
    </source>
</evidence>
<dbReference type="PANTHER" id="PTHR11895">
    <property type="entry name" value="TRANSAMIDASE"/>
    <property type="match status" value="1"/>
</dbReference>
<dbReference type="EMBL" id="BSRI01000001">
    <property type="protein sequence ID" value="GLV55481.1"/>
    <property type="molecule type" value="Genomic_DNA"/>
</dbReference>
<dbReference type="PANTHER" id="PTHR11895:SF67">
    <property type="entry name" value="AMIDASE DOMAIN-CONTAINING PROTEIN"/>
    <property type="match status" value="1"/>
</dbReference>
<organism evidence="3 4">
    <name type="scientific">Dictyobacter halimunensis</name>
    <dbReference type="NCBI Taxonomy" id="3026934"/>
    <lineage>
        <taxon>Bacteria</taxon>
        <taxon>Bacillati</taxon>
        <taxon>Chloroflexota</taxon>
        <taxon>Ktedonobacteria</taxon>
        <taxon>Ktedonobacterales</taxon>
        <taxon>Dictyobacteraceae</taxon>
        <taxon>Dictyobacter</taxon>
    </lineage>
</organism>
<proteinExistence type="predicted"/>